<dbReference type="InParanoid" id="A0A401GF18"/>
<keyword evidence="1" id="KW-0143">Chaperone</keyword>
<proteinExistence type="predicted"/>
<evidence type="ECO:0000256" key="2">
    <source>
        <dbReference type="SAM" id="MobiDB-lite"/>
    </source>
</evidence>
<evidence type="ECO:0000313" key="5">
    <source>
        <dbReference type="EMBL" id="GBE80777.1"/>
    </source>
</evidence>
<dbReference type="OrthoDB" id="10250354at2759"/>
<accession>A0A401GF18</accession>
<dbReference type="PRINTS" id="PR00625">
    <property type="entry name" value="JDOMAIN"/>
</dbReference>
<evidence type="ECO:0000259" key="4">
    <source>
        <dbReference type="PROSITE" id="PS50076"/>
    </source>
</evidence>
<gene>
    <name evidence="5" type="ORF">SCP_0304960</name>
</gene>
<protein>
    <submittedName>
        <fullName evidence="5">Chaperone J-domain-containing protein</fullName>
    </submittedName>
</protein>
<dbReference type="EMBL" id="BFAD01000003">
    <property type="protein sequence ID" value="GBE80777.1"/>
    <property type="molecule type" value="Genomic_DNA"/>
</dbReference>
<feature type="transmembrane region" description="Helical" evidence="3">
    <location>
        <begin position="159"/>
        <end position="180"/>
    </location>
</feature>
<feature type="transmembrane region" description="Helical" evidence="3">
    <location>
        <begin position="218"/>
        <end position="238"/>
    </location>
</feature>
<dbReference type="InterPro" id="IPR001623">
    <property type="entry name" value="DnaJ_domain"/>
</dbReference>
<dbReference type="RefSeq" id="XP_027611690.1">
    <property type="nucleotide sequence ID" value="XM_027755889.1"/>
</dbReference>
<name>A0A401GF18_9APHY</name>
<dbReference type="SUPFAM" id="SSF46565">
    <property type="entry name" value="Chaperone J-domain"/>
    <property type="match status" value="1"/>
</dbReference>
<dbReference type="InterPro" id="IPR036869">
    <property type="entry name" value="J_dom_sf"/>
</dbReference>
<keyword evidence="3" id="KW-1133">Transmembrane helix</keyword>
<evidence type="ECO:0000256" key="3">
    <source>
        <dbReference type="SAM" id="Phobius"/>
    </source>
</evidence>
<dbReference type="Gene3D" id="1.10.287.110">
    <property type="entry name" value="DnaJ domain"/>
    <property type="match status" value="1"/>
</dbReference>
<feature type="region of interest" description="Disordered" evidence="2">
    <location>
        <begin position="373"/>
        <end position="429"/>
    </location>
</feature>
<dbReference type="AlphaFoldDB" id="A0A401GF18"/>
<dbReference type="PROSITE" id="PS50076">
    <property type="entry name" value="DNAJ_2"/>
    <property type="match status" value="1"/>
</dbReference>
<evidence type="ECO:0000313" key="6">
    <source>
        <dbReference type="Proteomes" id="UP000287166"/>
    </source>
</evidence>
<dbReference type="PANTHER" id="PTHR44360:SF1">
    <property type="entry name" value="DNAJ HOMOLOG SUBFAMILY B MEMBER 9"/>
    <property type="match status" value="1"/>
</dbReference>
<feature type="domain" description="J" evidence="4">
    <location>
        <begin position="77"/>
        <end position="140"/>
    </location>
</feature>
<sequence>MLSFILSFFGWSYLPDYATQHLLPIVHRHFYQRVLRRIPPPPNTPLWWQHYRYVYAFTVFSYLCYNFRDAAVSMAPNYYETLGVEPVADENTLKSAFRQFARKNHPDRVGPQGESAFIEVRDAFDALKNPVTRFAYDRFGPDALKWTQCSTLREYIRHGLMQSSGFYIVAACALLLWSVIGKPSHVAFWRYLLFAIVFAYELTFILNSSPSRPVDSSLSSSIFSASVSSLCTTLFAFIWPQRVAYQHIRFLHSLFLFLSVALSRVAPVLFPSPQQDYADAKRINGEIDRINLLARLIDRDVSSQIQVDLHSVHGPRTNTPPTDATFAYVPPCTEPAEGVVNRLTSEMENMVIESQLRDGGPLKRAVDAVIAKQRRAQEQKTTNSRTGMPSPTPSPPPPLFLRHDRTSSHERPSSGSSLSGYVRGRSQSY</sequence>
<feature type="compositionally biased region" description="Polar residues" evidence="2">
    <location>
        <begin position="413"/>
        <end position="429"/>
    </location>
</feature>
<dbReference type="InterPro" id="IPR051948">
    <property type="entry name" value="Hsp70_co-chaperone_J-domain"/>
</dbReference>
<feature type="compositionally biased region" description="Basic and acidic residues" evidence="2">
    <location>
        <begin position="401"/>
        <end position="412"/>
    </location>
</feature>
<comment type="caution">
    <text evidence="5">The sequence shown here is derived from an EMBL/GenBank/DDBJ whole genome shotgun (WGS) entry which is preliminary data.</text>
</comment>
<dbReference type="GO" id="GO:0005783">
    <property type="term" value="C:endoplasmic reticulum"/>
    <property type="evidence" value="ECO:0007669"/>
    <property type="project" value="TreeGrafter"/>
</dbReference>
<keyword evidence="6" id="KW-1185">Reference proteome</keyword>
<organism evidence="5 6">
    <name type="scientific">Sparassis crispa</name>
    <dbReference type="NCBI Taxonomy" id="139825"/>
    <lineage>
        <taxon>Eukaryota</taxon>
        <taxon>Fungi</taxon>
        <taxon>Dikarya</taxon>
        <taxon>Basidiomycota</taxon>
        <taxon>Agaricomycotina</taxon>
        <taxon>Agaricomycetes</taxon>
        <taxon>Polyporales</taxon>
        <taxon>Sparassidaceae</taxon>
        <taxon>Sparassis</taxon>
    </lineage>
</organism>
<feature type="transmembrane region" description="Helical" evidence="3">
    <location>
        <begin position="187"/>
        <end position="206"/>
    </location>
</feature>
<dbReference type="GO" id="GO:0051787">
    <property type="term" value="F:misfolded protein binding"/>
    <property type="evidence" value="ECO:0007669"/>
    <property type="project" value="TreeGrafter"/>
</dbReference>
<dbReference type="SMART" id="SM00271">
    <property type="entry name" value="DnaJ"/>
    <property type="match status" value="1"/>
</dbReference>
<feature type="compositionally biased region" description="Pro residues" evidence="2">
    <location>
        <begin position="390"/>
        <end position="399"/>
    </location>
</feature>
<keyword evidence="3" id="KW-0472">Membrane</keyword>
<dbReference type="PANTHER" id="PTHR44360">
    <property type="entry name" value="DNAJ HOMOLOG SUBFAMILY B MEMBER 9"/>
    <property type="match status" value="1"/>
</dbReference>
<keyword evidence="3" id="KW-0812">Transmembrane</keyword>
<dbReference type="STRING" id="139825.A0A401GF18"/>
<dbReference type="GO" id="GO:0051087">
    <property type="term" value="F:protein-folding chaperone binding"/>
    <property type="evidence" value="ECO:0007669"/>
    <property type="project" value="TreeGrafter"/>
</dbReference>
<dbReference type="GeneID" id="38777694"/>
<dbReference type="Proteomes" id="UP000287166">
    <property type="component" value="Unassembled WGS sequence"/>
</dbReference>
<evidence type="ECO:0000256" key="1">
    <source>
        <dbReference type="ARBA" id="ARBA00023186"/>
    </source>
</evidence>
<dbReference type="GO" id="GO:0036503">
    <property type="term" value="P:ERAD pathway"/>
    <property type="evidence" value="ECO:0007669"/>
    <property type="project" value="TreeGrafter"/>
</dbReference>
<dbReference type="Pfam" id="PF00226">
    <property type="entry name" value="DnaJ"/>
    <property type="match status" value="1"/>
</dbReference>
<reference evidence="5 6" key="1">
    <citation type="journal article" date="2018" name="Sci. Rep.">
        <title>Genome sequence of the cauliflower mushroom Sparassis crispa (Hanabiratake) and its association with beneficial usage.</title>
        <authorList>
            <person name="Kiyama R."/>
            <person name="Furutani Y."/>
            <person name="Kawaguchi K."/>
            <person name="Nakanishi T."/>
        </authorList>
    </citation>
    <scope>NUCLEOTIDE SEQUENCE [LARGE SCALE GENOMIC DNA]</scope>
</reference>
<dbReference type="CDD" id="cd06257">
    <property type="entry name" value="DnaJ"/>
    <property type="match status" value="1"/>
</dbReference>